<dbReference type="Gene3D" id="2.30.30.60">
    <property type="match status" value="1"/>
</dbReference>
<dbReference type="SUPFAM" id="SSF50182">
    <property type="entry name" value="Sm-like ribonucleoproteins"/>
    <property type="match status" value="1"/>
</dbReference>
<dbReference type="AlphaFoldDB" id="A0A1J4RUC8"/>
<evidence type="ECO:0000256" key="2">
    <source>
        <dbReference type="ARBA" id="ARBA00022692"/>
    </source>
</evidence>
<protein>
    <recommendedName>
        <fullName evidence="6">Mechanosensitive ion channel MscS domain-containing protein</fullName>
    </recommendedName>
</protein>
<reference evidence="7 8" key="1">
    <citation type="journal article" date="2016" name="Environ. Microbiol.">
        <title>Genomic resolution of a cold subsurface aquifer community provides metabolic insights for novel microbes adapted to high CO concentrations.</title>
        <authorList>
            <person name="Probst A.J."/>
            <person name="Castelle C.J."/>
            <person name="Singh A."/>
            <person name="Brown C.T."/>
            <person name="Anantharaman K."/>
            <person name="Sharon I."/>
            <person name="Hug L.A."/>
            <person name="Burstein D."/>
            <person name="Emerson J.B."/>
            <person name="Thomas B.C."/>
            <person name="Banfield J.F."/>
        </authorList>
    </citation>
    <scope>NUCLEOTIDE SEQUENCE [LARGE SCALE GENOMIC DNA]</scope>
    <source>
        <strain evidence="7">CG1_02_42_45</strain>
    </source>
</reference>
<feature type="transmembrane region" description="Helical" evidence="5">
    <location>
        <begin position="55"/>
        <end position="74"/>
    </location>
</feature>
<evidence type="ECO:0000256" key="1">
    <source>
        <dbReference type="ARBA" id="ARBA00004370"/>
    </source>
</evidence>
<dbReference type="GO" id="GO:0016020">
    <property type="term" value="C:membrane"/>
    <property type="evidence" value="ECO:0007669"/>
    <property type="project" value="UniProtKB-SubCell"/>
</dbReference>
<dbReference type="PANTHER" id="PTHR30221">
    <property type="entry name" value="SMALL-CONDUCTANCE MECHANOSENSITIVE CHANNEL"/>
    <property type="match status" value="1"/>
</dbReference>
<keyword evidence="2 5" id="KW-0812">Transmembrane</keyword>
<feature type="domain" description="Mechanosensitive ion channel MscS" evidence="6">
    <location>
        <begin position="107"/>
        <end position="163"/>
    </location>
</feature>
<accession>A0A1J4RUC8</accession>
<dbReference type="Pfam" id="PF00924">
    <property type="entry name" value="MS_channel_2nd"/>
    <property type="match status" value="1"/>
</dbReference>
<evidence type="ECO:0000259" key="6">
    <source>
        <dbReference type="Pfam" id="PF00924"/>
    </source>
</evidence>
<dbReference type="Proteomes" id="UP000182753">
    <property type="component" value="Unassembled WGS sequence"/>
</dbReference>
<evidence type="ECO:0000313" key="7">
    <source>
        <dbReference type="EMBL" id="OIN89932.1"/>
    </source>
</evidence>
<proteinExistence type="predicted"/>
<feature type="transmembrane region" description="Helical" evidence="5">
    <location>
        <begin position="80"/>
        <end position="101"/>
    </location>
</feature>
<comment type="subcellular location">
    <subcellularLocation>
        <location evidence="1">Membrane</location>
    </subcellularLocation>
</comment>
<keyword evidence="3 5" id="KW-1133">Transmembrane helix</keyword>
<dbReference type="Pfam" id="PF05552">
    <property type="entry name" value="MS_channel_1st_1"/>
    <property type="match status" value="1"/>
</dbReference>
<evidence type="ECO:0000256" key="4">
    <source>
        <dbReference type="ARBA" id="ARBA00023136"/>
    </source>
</evidence>
<dbReference type="EMBL" id="MNUJ01000019">
    <property type="protein sequence ID" value="OIN89932.1"/>
    <property type="molecule type" value="Genomic_DNA"/>
</dbReference>
<keyword evidence="4 5" id="KW-0472">Membrane</keyword>
<feature type="transmembrane region" description="Helical" evidence="5">
    <location>
        <begin position="22"/>
        <end position="43"/>
    </location>
</feature>
<evidence type="ECO:0000256" key="5">
    <source>
        <dbReference type="SAM" id="Phobius"/>
    </source>
</evidence>
<dbReference type="Gene3D" id="1.10.287.1260">
    <property type="match status" value="1"/>
</dbReference>
<dbReference type="GO" id="GO:0008381">
    <property type="term" value="F:mechanosensitive monoatomic ion channel activity"/>
    <property type="evidence" value="ECO:0007669"/>
    <property type="project" value="InterPro"/>
</dbReference>
<dbReference type="InterPro" id="IPR045275">
    <property type="entry name" value="MscS_archaea/bacteria_type"/>
</dbReference>
<sequence>MDTILSVIESFWRPVVNFIPKIPAVILTLIVGYLIIQILIFILNRALKLSRLPRALFGVIVSLALIVMWVILFAEIARELGMGSLAVTISGSLAVLALALATGASGLASDIISGVFLARDHDFEIGYKIKVGGVEGVIHSIDIRKIRLVDEEGNIHIFPNAKLDKDGWQVISREVEGNKIEAKKLINKK</sequence>
<dbReference type="InterPro" id="IPR023408">
    <property type="entry name" value="MscS_beta-dom_sf"/>
</dbReference>
<evidence type="ECO:0000256" key="3">
    <source>
        <dbReference type="ARBA" id="ARBA00022989"/>
    </source>
</evidence>
<dbReference type="InterPro" id="IPR010920">
    <property type="entry name" value="LSM_dom_sf"/>
</dbReference>
<dbReference type="InterPro" id="IPR008910">
    <property type="entry name" value="MSC_TM_helix"/>
</dbReference>
<name>A0A1J4RUC8_9BACT</name>
<dbReference type="InterPro" id="IPR006685">
    <property type="entry name" value="MscS_channel_2nd"/>
</dbReference>
<comment type="caution">
    <text evidence="7">The sequence shown here is derived from an EMBL/GenBank/DDBJ whole genome shotgun (WGS) entry which is preliminary data.</text>
</comment>
<evidence type="ECO:0000313" key="8">
    <source>
        <dbReference type="Proteomes" id="UP000182753"/>
    </source>
</evidence>
<dbReference type="PANTHER" id="PTHR30221:SF19">
    <property type="entry name" value="SMALL-CONDUCTANCE MECHANOSENSITIVE CHANNEL"/>
    <property type="match status" value="1"/>
</dbReference>
<gene>
    <name evidence="7" type="ORF">AUJ40_00950</name>
</gene>
<organism evidence="7 8">
    <name type="scientific">Candidatus Berkelbacteria bacterium CG1_02_42_45</name>
    <dbReference type="NCBI Taxonomy" id="1805036"/>
    <lineage>
        <taxon>Bacteria</taxon>
        <taxon>Candidatus Berkelbacteria</taxon>
    </lineage>
</organism>